<protein>
    <submittedName>
        <fullName evidence="1">Uncharacterized protein</fullName>
    </submittedName>
</protein>
<dbReference type="RefSeq" id="WP_141462056.1">
    <property type="nucleotide sequence ID" value="NZ_CP038141.1"/>
</dbReference>
<evidence type="ECO:0000313" key="2">
    <source>
        <dbReference type="Proteomes" id="UP000316313"/>
    </source>
</evidence>
<evidence type="ECO:0000313" key="1">
    <source>
        <dbReference type="EMBL" id="QDH17783.1"/>
    </source>
</evidence>
<dbReference type="EMBL" id="CP038141">
    <property type="protein sequence ID" value="QDH17783.1"/>
    <property type="molecule type" value="Genomic_DNA"/>
</dbReference>
<dbReference type="KEGG" id="ssam:E3D00_09540"/>
<gene>
    <name evidence="1" type="ORF">E3D00_09540</name>
</gene>
<dbReference type="Proteomes" id="UP000316313">
    <property type="component" value="Chromosome"/>
</dbReference>
<organism evidence="1 2">
    <name type="scientific">Swingsia samuiensis</name>
    <dbReference type="NCBI Taxonomy" id="1293412"/>
    <lineage>
        <taxon>Bacteria</taxon>
        <taxon>Pseudomonadati</taxon>
        <taxon>Pseudomonadota</taxon>
        <taxon>Alphaproteobacteria</taxon>
        <taxon>Acetobacterales</taxon>
        <taxon>Acetobacteraceae</taxon>
        <taxon>Swingsia</taxon>
    </lineage>
</organism>
<name>A0A4Y6UJK6_9PROT</name>
<accession>A0A4Y6UJK6</accession>
<proteinExistence type="predicted"/>
<dbReference type="AlphaFoldDB" id="A0A4Y6UJK6"/>
<reference evidence="1 2" key="1">
    <citation type="submission" date="2019-03" db="EMBL/GenBank/DDBJ databases">
        <title>The complete genome sequence of Swingsia samuiensis NBRC107927(T).</title>
        <authorList>
            <person name="Chua K.-O."/>
            <person name="Chan K.-G."/>
            <person name="See-Too W.-S."/>
        </authorList>
    </citation>
    <scope>NUCLEOTIDE SEQUENCE [LARGE SCALE GENOMIC DNA]</scope>
    <source>
        <strain evidence="1 2">AH83</strain>
    </source>
</reference>
<keyword evidence="2" id="KW-1185">Reference proteome</keyword>
<sequence>MIHVGLDERLHQLQHTKVHSSLYTLYHEASKALWDYQDVKDYIPLKDPKKVDRNDPIDFLLSTPQPPEMIFSPFLCCFAILDQLGNLYEPKNILQYI</sequence>